<proteinExistence type="inferred from homology"/>
<evidence type="ECO:0000256" key="3">
    <source>
        <dbReference type="ARBA" id="ARBA00022475"/>
    </source>
</evidence>
<sequence>MRSLYFLLLVLGALILQVTALHFIVVLGVKPDLVLILVILNGFLRGTREGAFLGFVGGILQDLVSGGYFGMHALTNMFAGYLAGLGEGRLYRDNRVIAAGLSGFCTLGAQLVYYLLLELVGVQVPVLTALVSIIIPLGVYNALVALVIYGWYYRSHQRGMLRGREI</sequence>
<dbReference type="GO" id="GO:0008360">
    <property type="term" value="P:regulation of cell shape"/>
    <property type="evidence" value="ECO:0007669"/>
    <property type="project" value="UniProtKB-KW"/>
</dbReference>
<dbReference type="InterPro" id="IPR007227">
    <property type="entry name" value="Cell_shape_determining_MreD"/>
</dbReference>
<feature type="transmembrane region" description="Helical" evidence="8">
    <location>
        <begin position="96"/>
        <end position="117"/>
    </location>
</feature>
<evidence type="ECO:0000256" key="5">
    <source>
        <dbReference type="ARBA" id="ARBA00022960"/>
    </source>
</evidence>
<dbReference type="RefSeq" id="WP_092483825.1">
    <property type="nucleotide sequence ID" value="NZ_FOYM01000016.1"/>
</dbReference>
<evidence type="ECO:0000256" key="2">
    <source>
        <dbReference type="ARBA" id="ARBA00007776"/>
    </source>
</evidence>
<keyword evidence="5" id="KW-0133">Cell shape</keyword>
<evidence type="ECO:0000256" key="7">
    <source>
        <dbReference type="ARBA" id="ARBA00023136"/>
    </source>
</evidence>
<name>A0A1I6DRU2_9FIRM</name>
<evidence type="ECO:0000256" key="6">
    <source>
        <dbReference type="ARBA" id="ARBA00022989"/>
    </source>
</evidence>
<feature type="transmembrane region" description="Helical" evidence="8">
    <location>
        <begin position="129"/>
        <end position="152"/>
    </location>
</feature>
<accession>A0A1I6DRU2</accession>
<comment type="similarity">
    <text evidence="2">Belongs to the MreD family.</text>
</comment>
<comment type="subcellular location">
    <subcellularLocation>
        <location evidence="1">Cell membrane</location>
        <topology evidence="1">Multi-pass membrane protein</topology>
    </subcellularLocation>
</comment>
<dbReference type="OrthoDB" id="9796616at2"/>
<dbReference type="Gene3D" id="1.10.1760.20">
    <property type="match status" value="1"/>
</dbReference>
<dbReference type="STRING" id="39060.SAMN05660706_11624"/>
<dbReference type="AlphaFoldDB" id="A0A1I6DRU2"/>
<dbReference type="Pfam" id="PF04093">
    <property type="entry name" value="MreD"/>
    <property type="match status" value="1"/>
</dbReference>
<dbReference type="PIRSF" id="PIRSF037497">
    <property type="entry name" value="MreD_Clostridium/Treponema_prd"/>
    <property type="match status" value="1"/>
</dbReference>
<gene>
    <name evidence="9" type="ORF">SAMN05660706_11624</name>
</gene>
<feature type="transmembrane region" description="Helical" evidence="8">
    <location>
        <begin position="63"/>
        <end position="84"/>
    </location>
</feature>
<keyword evidence="6 8" id="KW-1133">Transmembrane helix</keyword>
<evidence type="ECO:0000256" key="8">
    <source>
        <dbReference type="SAM" id="Phobius"/>
    </source>
</evidence>
<protein>
    <submittedName>
        <fullName evidence="9">Rod shape-determining protein MreD</fullName>
    </submittedName>
</protein>
<keyword evidence="3" id="KW-1003">Cell membrane</keyword>
<reference evidence="10" key="1">
    <citation type="submission" date="2016-10" db="EMBL/GenBank/DDBJ databases">
        <authorList>
            <person name="Varghese N."/>
            <person name="Submissions S."/>
        </authorList>
    </citation>
    <scope>NUCLEOTIDE SEQUENCE [LARGE SCALE GENOMIC DNA]</scope>
    <source>
        <strain evidence="10">DSM 3669</strain>
    </source>
</reference>
<evidence type="ECO:0000313" key="10">
    <source>
        <dbReference type="Proteomes" id="UP000199584"/>
    </source>
</evidence>
<dbReference type="EMBL" id="FOYM01000016">
    <property type="protein sequence ID" value="SFR08183.1"/>
    <property type="molecule type" value="Genomic_DNA"/>
</dbReference>
<evidence type="ECO:0000256" key="4">
    <source>
        <dbReference type="ARBA" id="ARBA00022692"/>
    </source>
</evidence>
<dbReference type="NCBIfam" id="TIGR03426">
    <property type="entry name" value="shape_MreD"/>
    <property type="match status" value="1"/>
</dbReference>
<keyword evidence="10" id="KW-1185">Reference proteome</keyword>
<dbReference type="InterPro" id="IPR017225">
    <property type="entry name" value="Cell_shape_determin_MreD_prd"/>
</dbReference>
<dbReference type="GO" id="GO:0005886">
    <property type="term" value="C:plasma membrane"/>
    <property type="evidence" value="ECO:0007669"/>
    <property type="project" value="UniProtKB-SubCell"/>
</dbReference>
<keyword evidence="7 8" id="KW-0472">Membrane</keyword>
<evidence type="ECO:0000313" key="9">
    <source>
        <dbReference type="EMBL" id="SFR08183.1"/>
    </source>
</evidence>
<keyword evidence="4 8" id="KW-0812">Transmembrane</keyword>
<dbReference type="Proteomes" id="UP000199584">
    <property type="component" value="Unassembled WGS sequence"/>
</dbReference>
<evidence type="ECO:0000256" key="1">
    <source>
        <dbReference type="ARBA" id="ARBA00004651"/>
    </source>
</evidence>
<organism evidence="9 10">
    <name type="scientific">Desulfoscipio geothermicus DSM 3669</name>
    <dbReference type="NCBI Taxonomy" id="1121426"/>
    <lineage>
        <taxon>Bacteria</taxon>
        <taxon>Bacillati</taxon>
        <taxon>Bacillota</taxon>
        <taxon>Clostridia</taxon>
        <taxon>Eubacteriales</taxon>
        <taxon>Desulfallaceae</taxon>
        <taxon>Desulfoscipio</taxon>
    </lineage>
</organism>